<dbReference type="HOGENOM" id="CLU_3099029_0_0_9"/>
<proteinExistence type="predicted"/>
<dbReference type="KEGG" id="fpa:FPR_18830"/>
<accession>D4KBA3</accession>
<dbReference type="EMBL" id="FP929046">
    <property type="protein sequence ID" value="CBL02116.1"/>
    <property type="molecule type" value="Genomic_DNA"/>
</dbReference>
<evidence type="ECO:0000313" key="1">
    <source>
        <dbReference type="EMBL" id="CBL02116.1"/>
    </source>
</evidence>
<dbReference type="Proteomes" id="UP000007059">
    <property type="component" value="Chromosome"/>
</dbReference>
<dbReference type="AlphaFoldDB" id="D4KBA3"/>
<reference evidence="1 2" key="2">
    <citation type="submission" date="2010-03" db="EMBL/GenBank/DDBJ databases">
        <authorList>
            <person name="Pajon A."/>
        </authorList>
    </citation>
    <scope>NUCLEOTIDE SEQUENCE [LARGE SCALE GENOMIC DNA]</scope>
    <source>
        <strain evidence="1 2">SL3/3</strain>
    </source>
</reference>
<reference evidence="1 2" key="1">
    <citation type="submission" date="2010-03" db="EMBL/GenBank/DDBJ databases">
        <title>The genome sequence of Faecalibacterium prausnitzii SL3/3.</title>
        <authorList>
            <consortium name="metaHIT consortium -- http://www.metahit.eu/"/>
            <person name="Pajon A."/>
            <person name="Turner K."/>
            <person name="Parkhill J."/>
            <person name="Duncan S."/>
            <person name="Flint H."/>
        </authorList>
    </citation>
    <scope>NUCLEOTIDE SEQUENCE [LARGE SCALE GENOMIC DNA]</scope>
    <source>
        <strain evidence="1 2">SL3/3</strain>
    </source>
</reference>
<protein>
    <submittedName>
        <fullName evidence="1">Uncharacterized protein</fullName>
    </submittedName>
</protein>
<evidence type="ECO:0000313" key="2">
    <source>
        <dbReference type="Proteomes" id="UP000007059"/>
    </source>
</evidence>
<gene>
    <name evidence="1" type="ORF">FPR_18830</name>
</gene>
<sequence length="51" mass="5864">MDGIFALAIALKIVGNLFVVEVWHVGLLPDNKYNFQLVLRENAAYSLRQRF</sequence>
<name>D4KBA3_9FIRM</name>
<organism evidence="1 2">
    <name type="scientific">Faecalibacterium prausnitzii SL3/3</name>
    <dbReference type="NCBI Taxonomy" id="657322"/>
    <lineage>
        <taxon>Bacteria</taxon>
        <taxon>Bacillati</taxon>
        <taxon>Bacillota</taxon>
        <taxon>Clostridia</taxon>
        <taxon>Eubacteriales</taxon>
        <taxon>Oscillospiraceae</taxon>
        <taxon>Faecalibacterium</taxon>
    </lineage>
</organism>